<protein>
    <submittedName>
        <fullName evidence="2">Glycine/D-amino acid oxidase-like deaminating enzyme</fullName>
    </submittedName>
</protein>
<evidence type="ECO:0000313" key="3">
    <source>
        <dbReference type="Proteomes" id="UP000572635"/>
    </source>
</evidence>
<sequence length="469" mass="49524">MRAVPRSEEFRNGGVSLWYRDAGLPERRAALPGPADYDVCIVGAGFTGLWAAYYLLKADPSLRVAVLEREFAGFGASGRGGGLVTADFPGSREQHAREYGKGAMIALQRALMASVDEILGVVGDEGIDAGAVKGGMRITATNPAQKDRLHERVEHLQEWGYWPEDLHLVEHGHEPWLRVDGQLAAAYTPHAARLDPARLAAGLAEAVQRLGADVYEGTEVTGVRPREGETRPAALTPAGEVRADVVLRATEGYTGELGASRSEWAAEACAMIATEPLPEQVWEHIGWEGGQVLSDAAHSPVFAQRTADGRIALGGRGAPHRMGAGAAAGAAPPQAIAELWRVLARMFPAAAEVPVAHAWAGPTGVPADRRPRIGLDTATGLAWAGGYSGSGVALANLAGRTLRDLVLGDRSDLARLPWASGADGAAHPLRRLGGKVAHGLYRGADRRETSRLSTTSRLAAVASRITGHR</sequence>
<dbReference type="PANTHER" id="PTHR13847:SF285">
    <property type="entry name" value="FAD DEPENDENT OXIDOREDUCTASE DOMAIN-CONTAINING PROTEIN"/>
    <property type="match status" value="1"/>
</dbReference>
<dbReference type="Gene3D" id="3.50.50.60">
    <property type="entry name" value="FAD/NAD(P)-binding domain"/>
    <property type="match status" value="1"/>
</dbReference>
<dbReference type="Proteomes" id="UP000572635">
    <property type="component" value="Unassembled WGS sequence"/>
</dbReference>
<organism evidence="2 3">
    <name type="scientific">Nocardiopsis composta</name>
    <dbReference type="NCBI Taxonomy" id="157465"/>
    <lineage>
        <taxon>Bacteria</taxon>
        <taxon>Bacillati</taxon>
        <taxon>Actinomycetota</taxon>
        <taxon>Actinomycetes</taxon>
        <taxon>Streptosporangiales</taxon>
        <taxon>Nocardiopsidaceae</taxon>
        <taxon>Nocardiopsis</taxon>
    </lineage>
</organism>
<dbReference type="InterPro" id="IPR006076">
    <property type="entry name" value="FAD-dep_OxRdtase"/>
</dbReference>
<reference evidence="2 3" key="1">
    <citation type="submission" date="2020-08" db="EMBL/GenBank/DDBJ databases">
        <title>Sequencing the genomes of 1000 actinobacteria strains.</title>
        <authorList>
            <person name="Klenk H.-P."/>
        </authorList>
    </citation>
    <scope>NUCLEOTIDE SEQUENCE [LARGE SCALE GENOMIC DNA]</scope>
    <source>
        <strain evidence="2 3">DSM 44551</strain>
    </source>
</reference>
<dbReference type="InterPro" id="IPR036188">
    <property type="entry name" value="FAD/NAD-bd_sf"/>
</dbReference>
<accession>A0A7W8QKA9</accession>
<dbReference type="Gene3D" id="3.30.9.10">
    <property type="entry name" value="D-Amino Acid Oxidase, subunit A, domain 2"/>
    <property type="match status" value="1"/>
</dbReference>
<dbReference type="SUPFAM" id="SSF51905">
    <property type="entry name" value="FAD/NAD(P)-binding domain"/>
    <property type="match status" value="1"/>
</dbReference>
<dbReference type="AlphaFoldDB" id="A0A7W8QKA9"/>
<comment type="caution">
    <text evidence="2">The sequence shown here is derived from an EMBL/GenBank/DDBJ whole genome shotgun (WGS) entry which is preliminary data.</text>
</comment>
<dbReference type="RefSeq" id="WP_221331512.1">
    <property type="nucleotide sequence ID" value="NZ_BAAAJD010000170.1"/>
</dbReference>
<dbReference type="PANTHER" id="PTHR13847">
    <property type="entry name" value="SARCOSINE DEHYDROGENASE-RELATED"/>
    <property type="match status" value="1"/>
</dbReference>
<gene>
    <name evidence="2" type="ORF">HDA36_002025</name>
</gene>
<feature type="domain" description="FAD dependent oxidoreductase" evidence="1">
    <location>
        <begin position="38"/>
        <end position="405"/>
    </location>
</feature>
<evidence type="ECO:0000313" key="2">
    <source>
        <dbReference type="EMBL" id="MBB5431941.1"/>
    </source>
</evidence>
<dbReference type="GO" id="GO:0005737">
    <property type="term" value="C:cytoplasm"/>
    <property type="evidence" value="ECO:0007669"/>
    <property type="project" value="TreeGrafter"/>
</dbReference>
<evidence type="ECO:0000259" key="1">
    <source>
        <dbReference type="Pfam" id="PF01266"/>
    </source>
</evidence>
<name>A0A7W8QKA9_9ACTN</name>
<keyword evidence="3" id="KW-1185">Reference proteome</keyword>
<dbReference type="Pfam" id="PF01266">
    <property type="entry name" value="DAO"/>
    <property type="match status" value="1"/>
</dbReference>
<proteinExistence type="predicted"/>
<dbReference type="EMBL" id="JACHDB010000001">
    <property type="protein sequence ID" value="MBB5431941.1"/>
    <property type="molecule type" value="Genomic_DNA"/>
</dbReference>